<evidence type="ECO:0000256" key="3">
    <source>
        <dbReference type="ARBA" id="ARBA00023274"/>
    </source>
</evidence>
<feature type="region of interest" description="Disordered" evidence="5">
    <location>
        <begin position="599"/>
        <end position="618"/>
    </location>
</feature>
<keyword evidence="3" id="KW-0687">Ribonucleoprotein</keyword>
<evidence type="ECO:0000256" key="4">
    <source>
        <dbReference type="SAM" id="Coils"/>
    </source>
</evidence>
<dbReference type="Pfam" id="PF01294">
    <property type="entry name" value="Ribosomal_L13e"/>
    <property type="match status" value="1"/>
</dbReference>
<keyword evidence="7" id="KW-1185">Reference proteome</keyword>
<feature type="compositionally biased region" description="Basic and acidic residues" evidence="5">
    <location>
        <begin position="600"/>
        <end position="618"/>
    </location>
</feature>
<reference evidence="6" key="2">
    <citation type="journal article" date="2016" name="Fungal Biol.">
        <title>Ochratoxin A production by Penicillium thymicola.</title>
        <authorList>
            <person name="Nguyen H.D.T."/>
            <person name="McMullin D.R."/>
            <person name="Ponomareva E."/>
            <person name="Riley R."/>
            <person name="Pomraning K.R."/>
            <person name="Baker S.E."/>
            <person name="Seifert K.A."/>
        </authorList>
    </citation>
    <scope>NUCLEOTIDE SEQUENCE</scope>
    <source>
        <strain evidence="6">DAOM 180753</strain>
    </source>
</reference>
<reference evidence="6" key="1">
    <citation type="submission" date="2015-06" db="EMBL/GenBank/DDBJ databases">
        <authorList>
            <person name="Nguyen H."/>
        </authorList>
    </citation>
    <scope>NUCLEOTIDE SEQUENCE</scope>
    <source>
        <strain evidence="6">DAOM 180753</strain>
    </source>
</reference>
<comment type="similarity">
    <text evidence="1">Belongs to the eukaryotic ribosomal protein eL13 family.</text>
</comment>
<dbReference type="GO" id="GO:0003735">
    <property type="term" value="F:structural constituent of ribosome"/>
    <property type="evidence" value="ECO:0007669"/>
    <property type="project" value="InterPro"/>
</dbReference>
<evidence type="ECO:0000313" key="7">
    <source>
        <dbReference type="Proteomes" id="UP001227192"/>
    </source>
</evidence>
<feature type="region of interest" description="Disordered" evidence="5">
    <location>
        <begin position="623"/>
        <end position="647"/>
    </location>
</feature>
<dbReference type="HAMAP" id="MF_00499">
    <property type="entry name" value="Ribosomal_eL13"/>
    <property type="match status" value="1"/>
</dbReference>
<evidence type="ECO:0008006" key="8">
    <source>
        <dbReference type="Google" id="ProtNLM"/>
    </source>
</evidence>
<protein>
    <recommendedName>
        <fullName evidence="8">60S ribosomal protein L13</fullName>
    </recommendedName>
</protein>
<keyword evidence="2" id="KW-0689">Ribosomal protein</keyword>
<dbReference type="EMBL" id="LACB01000175">
    <property type="protein sequence ID" value="KAJ9487101.1"/>
    <property type="molecule type" value="Genomic_DNA"/>
</dbReference>
<dbReference type="GO" id="GO:0022625">
    <property type="term" value="C:cytosolic large ribosomal subunit"/>
    <property type="evidence" value="ECO:0007669"/>
    <property type="project" value="TreeGrafter"/>
</dbReference>
<dbReference type="Proteomes" id="UP001227192">
    <property type="component" value="Unassembled WGS sequence"/>
</dbReference>
<evidence type="ECO:0000256" key="5">
    <source>
        <dbReference type="SAM" id="MobiDB-lite"/>
    </source>
</evidence>
<dbReference type="Gene3D" id="1.20.5.110">
    <property type="match status" value="1"/>
</dbReference>
<evidence type="ECO:0000313" key="6">
    <source>
        <dbReference type="EMBL" id="KAJ9487101.1"/>
    </source>
</evidence>
<name>A0AAI9THE7_PENTH</name>
<proteinExistence type="inferred from homology"/>
<gene>
    <name evidence="6" type="ORF">VN97_g6227</name>
</gene>
<feature type="region of interest" description="Disordered" evidence="5">
    <location>
        <begin position="1"/>
        <end position="94"/>
    </location>
</feature>
<accession>A0AAI9THE7</accession>
<dbReference type="PANTHER" id="PTHR11722">
    <property type="entry name" value="60S RIBOSOMAL PROTEIN L13"/>
    <property type="match status" value="1"/>
</dbReference>
<feature type="compositionally biased region" description="Polar residues" evidence="5">
    <location>
        <begin position="356"/>
        <end position="369"/>
    </location>
</feature>
<dbReference type="AlphaFoldDB" id="A0AAI9THE7"/>
<dbReference type="PANTHER" id="PTHR11722:SF0">
    <property type="entry name" value="LARGE RIBOSOMAL SUBUNIT PROTEIN EL13"/>
    <property type="match status" value="1"/>
</dbReference>
<comment type="caution">
    <text evidence="6">The sequence shown here is derived from an EMBL/GenBank/DDBJ whole genome shotgun (WGS) entry which is preliminary data.</text>
</comment>
<dbReference type="GO" id="GO:0006412">
    <property type="term" value="P:translation"/>
    <property type="evidence" value="ECO:0007669"/>
    <property type="project" value="InterPro"/>
</dbReference>
<feature type="coiled-coil region" evidence="4">
    <location>
        <begin position="208"/>
        <end position="249"/>
    </location>
</feature>
<keyword evidence="4" id="KW-0175">Coiled coil</keyword>
<feature type="region of interest" description="Disordered" evidence="5">
    <location>
        <begin position="324"/>
        <end position="417"/>
    </location>
</feature>
<sequence>MSQFTNSQSSLGAPAEIVPSTPVRRATLSPSPELSAMAKRPSSESDKKFLSPPPLSSSDMTPPPSSQIPGAPLRSRSHSRSLSPSSVKPTDLDKSLCDAYGASENLPTVEEIDNASETQLRTIAKELLAVARDSRMSALHFKLQNSLVSFASNEAVKRAEVEHQLAKREVEILQSAEYRSRSHPVDPVTPKQSQSALNSDYLSAVQRSQELEELNTVLDRRLRNAKRAIDEATSRSMDLEEQNLMLRRRIGNNRKHFSQIFNYGSMSPGTQNEIHNLCHGEHTDGLAALLYADKLTNQTHAYGTHSATSVPVTPNHSKSQYLTPIGHPRDDHYDSDSTVSLSASEAAEEVMGSPQHMRSTVPKSSTLLQTKLFGQVQKPGVERSRPGKRKAGSDANVAPAKKSRATNATLDDHHPARSPSVTMAIKHNNQIQKNHFHKDWQRRVRVHFDQPGRKHRRREARIAKAAAVAPRPVDKLRPVVRCPTIKYNRRVRAGRGFTIAELKEAGIPKKLAPTVGISVDHRRTNYSKESLVANVARLQDYKARLILFPRKSGQFKKLDSSAEEVKAVKTTVAEGKRDGIATRVEATFPITNPTAAEAVTEVKRDSLPKGEEAAYRRLRDSRAEARYKGMREKRAKTKADDEAAAKK</sequence>
<dbReference type="GO" id="GO:0003723">
    <property type="term" value="F:RNA binding"/>
    <property type="evidence" value="ECO:0007669"/>
    <property type="project" value="TreeGrafter"/>
</dbReference>
<feature type="compositionally biased region" description="Polar residues" evidence="5">
    <location>
        <begin position="1"/>
        <end position="11"/>
    </location>
</feature>
<evidence type="ECO:0000256" key="1">
    <source>
        <dbReference type="ARBA" id="ARBA00005640"/>
    </source>
</evidence>
<feature type="compositionally biased region" description="Pro residues" evidence="5">
    <location>
        <begin position="51"/>
        <end position="66"/>
    </location>
</feature>
<dbReference type="InterPro" id="IPR001380">
    <property type="entry name" value="Ribosomal_eL13"/>
</dbReference>
<organism evidence="6 7">
    <name type="scientific">Penicillium thymicola</name>
    <dbReference type="NCBI Taxonomy" id="293382"/>
    <lineage>
        <taxon>Eukaryota</taxon>
        <taxon>Fungi</taxon>
        <taxon>Dikarya</taxon>
        <taxon>Ascomycota</taxon>
        <taxon>Pezizomycotina</taxon>
        <taxon>Eurotiomycetes</taxon>
        <taxon>Eurotiomycetidae</taxon>
        <taxon>Eurotiales</taxon>
        <taxon>Aspergillaceae</taxon>
        <taxon>Penicillium</taxon>
    </lineage>
</organism>
<evidence type="ECO:0000256" key="2">
    <source>
        <dbReference type="ARBA" id="ARBA00022980"/>
    </source>
</evidence>